<dbReference type="RefSeq" id="WP_313994481.1">
    <property type="nucleotide sequence ID" value="NZ_JASJOT010000004.1"/>
</dbReference>
<proteinExistence type="predicted"/>
<dbReference type="InterPro" id="IPR011047">
    <property type="entry name" value="Quinoprotein_ADH-like_sf"/>
</dbReference>
<dbReference type="Gene3D" id="2.130.10.10">
    <property type="entry name" value="YVTN repeat-like/Quinoprotein amine dehydrogenase"/>
    <property type="match status" value="1"/>
</dbReference>
<evidence type="ECO:0000313" key="2">
    <source>
        <dbReference type="Proteomes" id="UP001228581"/>
    </source>
</evidence>
<dbReference type="Proteomes" id="UP001228581">
    <property type="component" value="Unassembled WGS sequence"/>
</dbReference>
<gene>
    <name evidence="1" type="ORF">QNI19_08365</name>
</gene>
<accession>A0ABT7CH08</accession>
<dbReference type="EMBL" id="JASJOT010000004">
    <property type="protein sequence ID" value="MDJ1492942.1"/>
    <property type="molecule type" value="Genomic_DNA"/>
</dbReference>
<sequence length="810" mass="92756">MYFKKLAQLDLGLKRLSDAIRIDNTLYLRDDDQITCITAEPDFTHVWTKKLDLGRPSGNRNFFQCLRGSSQAIVTTKEKDRDANVSLLALNPIDGRLLWEVPVSPKKLADKGAPVVWENRVCIAIQQDKHVRFVVYHILTGERIAELNLPESSVSALGIWTLQCGSWIYGKEWGYEKSTCLVRFNLADESPVLEQVSTLPMSDLQTNGTDLYAFASDPFRIVWYDGQTALLKGECIPANFTSDTIEIFLPYPPHAQFVLVYSKEERAICCLNLLEGTLQWRKDFEEDWDEVYSDKSTFNGWYLTIQYKGTAFKRACFFCHLNSGELEEVPEDIHSRSSLEPLVLTDHHYPYYDFYVPVAEMPTTHEAVRLIKWEEFGPAAEKVALQKTPLEMQVDNIQQMLATVHSEADYEAIFEAVETLFGVPLAPEVKEFIRMNESIRGYYHIKSFSETLLSVYTCGELVGYNDFPFAESVFPGILIGGTPYGEDFWLDLEWGSVISLNHDATFYEVAYEIIKESKPTTASGFTLDFSMKGSGFWLSELLAFTSTARHLNPYSSVESDKEPFELVKWVWKAKRWSINALPNHRFARGDMFLWTITTDALCSKDCKERVLELYNADCEALLTWLNQENENLDPAQAITTAPLYLTDKFVVCDPQRTEDLYFPWNNTSIPITPGQYAATIYKQNGLAHSIVIWFEKGKIASLKEYGNFSSIGFNGFNFFTKYVGIFDQTLVSNRLLTTLPAEKWSLLEEDTTDWIRYDVPQENTDTEPKNMLVFKVSPDTGFCDSYWGYGEDGNLLCYVLNFRKEQPELQ</sequence>
<dbReference type="SUPFAM" id="SSF50998">
    <property type="entry name" value="Quinoprotein alcohol dehydrogenase-like"/>
    <property type="match status" value="1"/>
</dbReference>
<keyword evidence="2" id="KW-1185">Reference proteome</keyword>
<reference evidence="1 2" key="1">
    <citation type="submission" date="2023-05" db="EMBL/GenBank/DDBJ databases">
        <authorList>
            <person name="Zhang X."/>
        </authorList>
    </citation>
    <scope>NUCLEOTIDE SEQUENCE [LARGE SCALE GENOMIC DNA]</scope>
    <source>
        <strain evidence="1 2">DM2B3-1</strain>
    </source>
</reference>
<name>A0ABT7CH08_9BACT</name>
<dbReference type="InterPro" id="IPR015943">
    <property type="entry name" value="WD40/YVTN_repeat-like_dom_sf"/>
</dbReference>
<protein>
    <submittedName>
        <fullName evidence="1">Uncharacterized protein</fullName>
    </submittedName>
</protein>
<evidence type="ECO:0000313" key="1">
    <source>
        <dbReference type="EMBL" id="MDJ1492942.1"/>
    </source>
</evidence>
<comment type="caution">
    <text evidence="1">The sequence shown here is derived from an EMBL/GenBank/DDBJ whole genome shotgun (WGS) entry which is preliminary data.</text>
</comment>
<organism evidence="1 2">
    <name type="scientific">Xanthocytophaga flava</name>
    <dbReference type="NCBI Taxonomy" id="3048013"/>
    <lineage>
        <taxon>Bacteria</taxon>
        <taxon>Pseudomonadati</taxon>
        <taxon>Bacteroidota</taxon>
        <taxon>Cytophagia</taxon>
        <taxon>Cytophagales</taxon>
        <taxon>Rhodocytophagaceae</taxon>
        <taxon>Xanthocytophaga</taxon>
    </lineage>
</organism>